<keyword evidence="2" id="KW-1185">Reference proteome</keyword>
<gene>
    <name evidence="1" type="ORF">BDN72DRAFT_905122</name>
</gene>
<evidence type="ECO:0000313" key="2">
    <source>
        <dbReference type="Proteomes" id="UP000308600"/>
    </source>
</evidence>
<name>A0ACD3A350_9AGAR</name>
<organism evidence="1 2">
    <name type="scientific">Pluteus cervinus</name>
    <dbReference type="NCBI Taxonomy" id="181527"/>
    <lineage>
        <taxon>Eukaryota</taxon>
        <taxon>Fungi</taxon>
        <taxon>Dikarya</taxon>
        <taxon>Basidiomycota</taxon>
        <taxon>Agaricomycotina</taxon>
        <taxon>Agaricomycetes</taxon>
        <taxon>Agaricomycetidae</taxon>
        <taxon>Agaricales</taxon>
        <taxon>Pluteineae</taxon>
        <taxon>Pluteaceae</taxon>
        <taxon>Pluteus</taxon>
    </lineage>
</organism>
<accession>A0ACD3A350</accession>
<dbReference type="EMBL" id="ML208803">
    <property type="protein sequence ID" value="TFK60258.1"/>
    <property type="molecule type" value="Genomic_DNA"/>
</dbReference>
<dbReference type="Proteomes" id="UP000308600">
    <property type="component" value="Unassembled WGS sequence"/>
</dbReference>
<evidence type="ECO:0000313" key="1">
    <source>
        <dbReference type="EMBL" id="TFK60258.1"/>
    </source>
</evidence>
<reference evidence="1 2" key="1">
    <citation type="journal article" date="2019" name="Nat. Ecol. Evol.">
        <title>Megaphylogeny resolves global patterns of mushroom evolution.</title>
        <authorList>
            <person name="Varga T."/>
            <person name="Krizsan K."/>
            <person name="Foldi C."/>
            <person name="Dima B."/>
            <person name="Sanchez-Garcia M."/>
            <person name="Sanchez-Ramirez S."/>
            <person name="Szollosi G.J."/>
            <person name="Szarkandi J.G."/>
            <person name="Papp V."/>
            <person name="Albert L."/>
            <person name="Andreopoulos W."/>
            <person name="Angelini C."/>
            <person name="Antonin V."/>
            <person name="Barry K.W."/>
            <person name="Bougher N.L."/>
            <person name="Buchanan P."/>
            <person name="Buyck B."/>
            <person name="Bense V."/>
            <person name="Catcheside P."/>
            <person name="Chovatia M."/>
            <person name="Cooper J."/>
            <person name="Damon W."/>
            <person name="Desjardin D."/>
            <person name="Finy P."/>
            <person name="Geml J."/>
            <person name="Haridas S."/>
            <person name="Hughes K."/>
            <person name="Justo A."/>
            <person name="Karasinski D."/>
            <person name="Kautmanova I."/>
            <person name="Kiss B."/>
            <person name="Kocsube S."/>
            <person name="Kotiranta H."/>
            <person name="LaButti K.M."/>
            <person name="Lechner B.E."/>
            <person name="Liimatainen K."/>
            <person name="Lipzen A."/>
            <person name="Lukacs Z."/>
            <person name="Mihaltcheva S."/>
            <person name="Morgado L.N."/>
            <person name="Niskanen T."/>
            <person name="Noordeloos M.E."/>
            <person name="Ohm R.A."/>
            <person name="Ortiz-Santana B."/>
            <person name="Ovrebo C."/>
            <person name="Racz N."/>
            <person name="Riley R."/>
            <person name="Savchenko A."/>
            <person name="Shiryaev A."/>
            <person name="Soop K."/>
            <person name="Spirin V."/>
            <person name="Szebenyi C."/>
            <person name="Tomsovsky M."/>
            <person name="Tulloss R.E."/>
            <person name="Uehling J."/>
            <person name="Grigoriev I.V."/>
            <person name="Vagvolgyi C."/>
            <person name="Papp T."/>
            <person name="Martin F.M."/>
            <person name="Miettinen O."/>
            <person name="Hibbett D.S."/>
            <person name="Nagy L.G."/>
        </authorList>
    </citation>
    <scope>NUCLEOTIDE SEQUENCE [LARGE SCALE GENOMIC DNA]</scope>
    <source>
        <strain evidence="1 2">NL-1719</strain>
    </source>
</reference>
<proteinExistence type="predicted"/>
<sequence length="641" mass="73583">MSQAIDISKITPSELERNPNLLLHRRREPELPIGPFDGRVGAVVDRGFNFVTSPNMVVVCEPHVYRRDMRMRVDFRYGADDPTLWPQRYNELYCHLAAIPRRPNDPDDPLQLFWRDLTPDDFIPLSDSLLSGLGHPSRDIVKQLKQRCEELNTDLQRYKSSPKTSEYVLMISRALLDAKFRFTSLALTYNQLRYSWTDVQRLFLELRAAIDFQMVFQPRMAGLNPYDPTLPPAPTIGTVTTDPAVVQHMFSAGLPVWYLRGYNTLLSARINKVVQPLQPSDFPFAPHGNPPLPIAFSGDPADPDIYIALKRHHRAFYRPPEPFSPSSTDPTKRSIIVPSRDSKLARRDPNKTNPELKYFEHPVCPPTPDVWLKAISAVFLPNGRQLATGYLFPPVALFLRVSSDERRATYLFHWLRFRTALLFRLANPEGNIKDYNTDFWRALLTYGGEQFDGDTRSADRRQKVIELLDDCGVTTGPWKDVSTLNWRGHTIEKGTHPPDTLTKEVLWEVNELSYRYELFGLYYRFARQAHPQERVDVDDDIINRCFPSTGSLNLTDVDKADHGLGSPSPTTRRQYMVKLARVLSDWPGCPDITMRGGCTEDIRYWASEKRAQFEAATAKFYVETFIREYGRLPAIPFSLSV</sequence>
<protein>
    <submittedName>
        <fullName evidence="1">Uncharacterized protein</fullName>
    </submittedName>
</protein>